<reference evidence="2" key="1">
    <citation type="submission" date="2018-02" db="EMBL/GenBank/DDBJ databases">
        <title>Rhizophora mucronata_Transcriptome.</title>
        <authorList>
            <person name="Meera S.P."/>
            <person name="Sreeshan A."/>
            <person name="Augustine A."/>
        </authorList>
    </citation>
    <scope>NUCLEOTIDE SEQUENCE</scope>
    <source>
        <tissue evidence="2">Leaf</tissue>
    </source>
</reference>
<evidence type="ECO:0000313" key="2">
    <source>
        <dbReference type="EMBL" id="MBX64037.1"/>
    </source>
</evidence>
<dbReference type="AlphaFoldDB" id="A0A2P2QAU5"/>
<keyword evidence="1" id="KW-0812">Transmembrane</keyword>
<feature type="transmembrane region" description="Helical" evidence="1">
    <location>
        <begin position="21"/>
        <end position="39"/>
    </location>
</feature>
<accession>A0A2P2QAU5</accession>
<organism evidence="2">
    <name type="scientific">Rhizophora mucronata</name>
    <name type="common">Asiatic mangrove</name>
    <dbReference type="NCBI Taxonomy" id="61149"/>
    <lineage>
        <taxon>Eukaryota</taxon>
        <taxon>Viridiplantae</taxon>
        <taxon>Streptophyta</taxon>
        <taxon>Embryophyta</taxon>
        <taxon>Tracheophyta</taxon>
        <taxon>Spermatophyta</taxon>
        <taxon>Magnoliopsida</taxon>
        <taxon>eudicotyledons</taxon>
        <taxon>Gunneridae</taxon>
        <taxon>Pentapetalae</taxon>
        <taxon>rosids</taxon>
        <taxon>fabids</taxon>
        <taxon>Malpighiales</taxon>
        <taxon>Rhizophoraceae</taxon>
        <taxon>Rhizophora</taxon>
    </lineage>
</organism>
<sequence length="48" mass="5773">MFIFSRKWQIYSKSSIHPLDLIVPLSLLNFYFVKLYVFVSTFKSIQKV</sequence>
<keyword evidence="1" id="KW-0472">Membrane</keyword>
<protein>
    <submittedName>
        <fullName evidence="2">Uncharacterized protein</fullName>
    </submittedName>
</protein>
<name>A0A2P2QAU5_RHIMU</name>
<evidence type="ECO:0000256" key="1">
    <source>
        <dbReference type="SAM" id="Phobius"/>
    </source>
</evidence>
<dbReference type="EMBL" id="GGEC01083553">
    <property type="protein sequence ID" value="MBX64037.1"/>
    <property type="molecule type" value="Transcribed_RNA"/>
</dbReference>
<keyword evidence="1" id="KW-1133">Transmembrane helix</keyword>
<proteinExistence type="predicted"/>